<evidence type="ECO:0000256" key="5">
    <source>
        <dbReference type="ARBA" id="ARBA00022692"/>
    </source>
</evidence>
<evidence type="ECO:0000256" key="1">
    <source>
        <dbReference type="ARBA" id="ARBA00004434"/>
    </source>
</evidence>
<keyword evidence="10" id="KW-0496">Mitochondrion</keyword>
<feature type="compositionally biased region" description="Pro residues" evidence="12">
    <location>
        <begin position="330"/>
        <end position="347"/>
    </location>
</feature>
<evidence type="ECO:0000313" key="14">
    <source>
        <dbReference type="Proteomes" id="UP000777482"/>
    </source>
</evidence>
<evidence type="ECO:0000256" key="9">
    <source>
        <dbReference type="ARBA" id="ARBA00023010"/>
    </source>
</evidence>
<gene>
    <name evidence="13" type="primary">TIM54</name>
    <name evidence="13" type="ORF">C6P46_004334</name>
</gene>
<dbReference type="InterPro" id="IPR021056">
    <property type="entry name" value="Mt_import_IM_translocase_Tim54"/>
</dbReference>
<sequence>MADPPTPTPSGQNVQTPAPTPVTPTPVPGPSTRALPQKVVKPTNPFVYLGIPQFVLDWRPSRPGPKMSVFLAVTTTLTGLYVYDRSETKRIQQEYIARVKWMSEQPLETTERVRKVTVLGARVPEDGELERGAKWFKRYMRPILVASGTDYVLKVGTNPGGLGRTLAHEIRGRRITEAAQESEAAAAQVLLGNSPEANVNAVLAAHDLEQEKLEENGAIVLLGRGALKEYLWALKKGWGEAIDLRQEGKLEGLGLGANERRKDGRWEREEELMSRELEKEDEARPEGGPFDERAAPAGLESVGGAETTETALPTQPVSFLAPTPYRSITMPPPGSQPPRAPDQPEPPLILPPSEIPPQPPLLLVPFSYPFGIRTWAGKLAHFWNHRADAQLGGEYALSLVLSQTRPFDPPRNRDPATGQVAGLIDDEFVATIRRGDEHLSTMEDGVPTGSKDLDFLFETEERPEHFKKAYRTLPKGHEYYRRTYYKDELPPKLKTARELARGEREPTKAEVNYPPKIESELRKERLDKELRWRRELEGWAIQRAGSGISWRDGWEDKLSVIEVPPTQERLAELERGKQEWYELQKRKEEERERYFVEQDKLRGLDKAESLDDEA</sequence>
<evidence type="ECO:0000256" key="2">
    <source>
        <dbReference type="ARBA" id="ARBA00006355"/>
    </source>
</evidence>
<evidence type="ECO:0000256" key="7">
    <source>
        <dbReference type="ARBA" id="ARBA00022927"/>
    </source>
</evidence>
<evidence type="ECO:0000256" key="10">
    <source>
        <dbReference type="ARBA" id="ARBA00023128"/>
    </source>
</evidence>
<keyword evidence="8" id="KW-1133">Transmembrane helix</keyword>
<evidence type="ECO:0000256" key="6">
    <source>
        <dbReference type="ARBA" id="ARBA00022792"/>
    </source>
</evidence>
<evidence type="ECO:0000256" key="11">
    <source>
        <dbReference type="ARBA" id="ARBA00023136"/>
    </source>
</evidence>
<dbReference type="AlphaFoldDB" id="A0A9P6W9W3"/>
<evidence type="ECO:0000313" key="13">
    <source>
        <dbReference type="EMBL" id="KAG0666668.1"/>
    </source>
</evidence>
<evidence type="ECO:0000256" key="8">
    <source>
        <dbReference type="ARBA" id="ARBA00022989"/>
    </source>
</evidence>
<accession>A0A9P6W9W3</accession>
<organism evidence="13 14">
    <name type="scientific">Rhodotorula mucilaginosa</name>
    <name type="common">Yeast</name>
    <name type="synonym">Rhodotorula rubra</name>
    <dbReference type="NCBI Taxonomy" id="5537"/>
    <lineage>
        <taxon>Eukaryota</taxon>
        <taxon>Fungi</taxon>
        <taxon>Dikarya</taxon>
        <taxon>Basidiomycota</taxon>
        <taxon>Pucciniomycotina</taxon>
        <taxon>Microbotryomycetes</taxon>
        <taxon>Sporidiobolales</taxon>
        <taxon>Sporidiobolaceae</taxon>
        <taxon>Rhodotorula</taxon>
    </lineage>
</organism>
<keyword evidence="5" id="KW-0812">Transmembrane</keyword>
<keyword evidence="6" id="KW-0999">Mitochondrion inner membrane</keyword>
<dbReference type="OrthoDB" id="5598305at2759"/>
<keyword evidence="4" id="KW-0813">Transport</keyword>
<reference evidence="13 14" key="1">
    <citation type="submission" date="2020-11" db="EMBL/GenBank/DDBJ databases">
        <title>Kefir isolates.</title>
        <authorList>
            <person name="Marcisauskas S."/>
            <person name="Kim Y."/>
            <person name="Blasche S."/>
        </authorList>
    </citation>
    <scope>NUCLEOTIDE SEQUENCE [LARGE SCALE GENOMIC DNA]</scope>
    <source>
        <strain evidence="13 14">KR</strain>
    </source>
</reference>
<keyword evidence="14" id="KW-1185">Reference proteome</keyword>
<protein>
    <recommendedName>
        <fullName evidence="3">Mitochondrial import inner membrane translocase subunit TIM54</fullName>
    </recommendedName>
</protein>
<comment type="caution">
    <text evidence="13">The sequence shown here is derived from an EMBL/GenBank/DDBJ whole genome shotgun (WGS) entry which is preliminary data.</text>
</comment>
<name>A0A9P6W9W3_RHOMI</name>
<comment type="subcellular location">
    <subcellularLocation>
        <location evidence="1">Mitochondrion inner membrane</location>
        <topology evidence="1">Single-pass membrane protein</topology>
    </subcellularLocation>
</comment>
<keyword evidence="11" id="KW-0472">Membrane</keyword>
<feature type="compositionally biased region" description="Pro residues" evidence="12">
    <location>
        <begin position="18"/>
        <end position="29"/>
    </location>
</feature>
<dbReference type="GO" id="GO:0005743">
    <property type="term" value="C:mitochondrial inner membrane"/>
    <property type="evidence" value="ECO:0007669"/>
    <property type="project" value="UniProtKB-SubCell"/>
</dbReference>
<evidence type="ECO:0000256" key="3">
    <source>
        <dbReference type="ARBA" id="ARBA00020796"/>
    </source>
</evidence>
<comment type="similarity">
    <text evidence="2">Belongs to the TIM54 family.</text>
</comment>
<proteinExistence type="inferred from homology"/>
<dbReference type="EMBL" id="PUHQ01000004">
    <property type="protein sequence ID" value="KAG0666668.1"/>
    <property type="molecule type" value="Genomic_DNA"/>
</dbReference>
<dbReference type="Pfam" id="PF11711">
    <property type="entry name" value="Tim54"/>
    <property type="match status" value="1"/>
</dbReference>
<evidence type="ECO:0000256" key="4">
    <source>
        <dbReference type="ARBA" id="ARBA00022448"/>
    </source>
</evidence>
<evidence type="ECO:0000256" key="12">
    <source>
        <dbReference type="SAM" id="MobiDB-lite"/>
    </source>
</evidence>
<dbReference type="Proteomes" id="UP000777482">
    <property type="component" value="Unassembled WGS sequence"/>
</dbReference>
<feature type="compositionally biased region" description="Polar residues" evidence="12">
    <location>
        <begin position="307"/>
        <end position="317"/>
    </location>
</feature>
<dbReference type="GO" id="GO:0015031">
    <property type="term" value="P:protein transport"/>
    <property type="evidence" value="ECO:0007669"/>
    <property type="project" value="UniProtKB-KW"/>
</dbReference>
<feature type="region of interest" description="Disordered" evidence="12">
    <location>
        <begin position="1"/>
        <end position="37"/>
    </location>
</feature>
<keyword evidence="9" id="KW-0811">Translocation</keyword>
<keyword evidence="7" id="KW-0653">Protein transport</keyword>
<feature type="region of interest" description="Disordered" evidence="12">
    <location>
        <begin position="261"/>
        <end position="347"/>
    </location>
</feature>
<feature type="compositionally biased region" description="Basic and acidic residues" evidence="12">
    <location>
        <begin position="261"/>
        <end position="294"/>
    </location>
</feature>